<keyword evidence="8" id="KW-0653">Protein transport</keyword>
<evidence type="ECO:0000313" key="16">
    <source>
        <dbReference type="Proteomes" id="UP000324767"/>
    </source>
</evidence>
<dbReference type="AlphaFoldDB" id="A0A5M8Q460"/>
<dbReference type="InterPro" id="IPR037635">
    <property type="entry name" value="VTS1_SAM"/>
</dbReference>
<gene>
    <name evidence="15" type="ORF">FRX48_00714</name>
</gene>
<dbReference type="SUPFAM" id="SSF47769">
    <property type="entry name" value="SAM/Pointed domain"/>
    <property type="match status" value="1"/>
</dbReference>
<feature type="region of interest" description="Disordered" evidence="13">
    <location>
        <begin position="402"/>
        <end position="425"/>
    </location>
</feature>
<dbReference type="Pfam" id="PF25479">
    <property type="entry name" value="Vts1"/>
    <property type="match status" value="1"/>
</dbReference>
<evidence type="ECO:0000256" key="12">
    <source>
        <dbReference type="ARBA" id="ARBA00073291"/>
    </source>
</evidence>
<sequence length="624" mass="66982">MSANHIVSNRNSTPEASNSSLRPPSSRSIGAGHHLRASADMAAYSSSPLSGRNIRPSSEVYYNQTQQSQNQSNADDAMDRAAQQWIADIDQYETTLEEMAAATLDQDFKDELSAIEQWFKVLSEAERTAALYALLQQTTQVQIRFFIQVLQQMAKSHPMSGVLSPANFGEKDAMSNRLSDAMSKLNVESSRNSLGRPPPSPGNKRNSGLDPSTINAMFPDAAAAIAKKKAEYTQQTGNAPTSNRNSMAFGDRSSLVAPAITAPTDSGKENTGQPSPAPWGQRGTETRPKLSSGHQPMGQFSQPPPSAGLRSPRPLQLSGTSNLQTTNVSAPNNGNSELPLLSPYNIGNASWASMSNTPMVPSFNNQQAATQADMVANATAMKLAALSTVNHRIALDDVRKYRRTRSNDGQGTGGQVPMSPGLPGTNMAGTNVLVVNESGQLLNSQQLNAQQLASLQAQQHAAFVGHRSRPNSPGLAMQGESFGGIGFAPQNNGYLAAYDGSTAMNSGMGALNLGQFGIGLVGGHEGYLSDHSEMARGRSPRGRRGSSKPPEDPTDPSLLQDIPNWLRSLRLHKYTDNLKDLNWTDLVELDDKGLEDRGVNALGARRKMLKVFEQVREAKSEGKL</sequence>
<comment type="function">
    <text evidence="11">RNA-binding protein involved in post-transcriptional regulation through transcript degradation.</text>
</comment>
<comment type="subcellular location">
    <subcellularLocation>
        <location evidence="1">Cytoplasm</location>
        <location evidence="1">P-body</location>
    </subcellularLocation>
    <subcellularLocation>
        <location evidence="2">Cytoplasm</location>
        <location evidence="2">Cytosol</location>
    </subcellularLocation>
</comment>
<dbReference type="InterPro" id="IPR001660">
    <property type="entry name" value="SAM"/>
</dbReference>
<dbReference type="Gene3D" id="1.10.150.50">
    <property type="entry name" value="Transcription Factor, Ets-1"/>
    <property type="match status" value="1"/>
</dbReference>
<evidence type="ECO:0000256" key="4">
    <source>
        <dbReference type="ARBA" id="ARBA00022448"/>
    </source>
</evidence>
<accession>A0A5M8Q460</accession>
<dbReference type="EMBL" id="VXIT01000001">
    <property type="protein sequence ID" value="KAA6415995.1"/>
    <property type="molecule type" value="Genomic_DNA"/>
</dbReference>
<organism evidence="15 16">
    <name type="scientific">Lasallia pustulata</name>
    <dbReference type="NCBI Taxonomy" id="136370"/>
    <lineage>
        <taxon>Eukaryota</taxon>
        <taxon>Fungi</taxon>
        <taxon>Dikarya</taxon>
        <taxon>Ascomycota</taxon>
        <taxon>Pezizomycotina</taxon>
        <taxon>Lecanoromycetes</taxon>
        <taxon>OSLEUM clade</taxon>
        <taxon>Umbilicariomycetidae</taxon>
        <taxon>Umbilicariales</taxon>
        <taxon>Umbilicariaceae</taxon>
        <taxon>Lasallia</taxon>
    </lineage>
</organism>
<feature type="compositionally biased region" description="Low complexity" evidence="13">
    <location>
        <begin position="17"/>
        <end position="28"/>
    </location>
</feature>
<dbReference type="InterPro" id="IPR050897">
    <property type="entry name" value="SMAUG/VTS1_RNA-bind"/>
</dbReference>
<evidence type="ECO:0000256" key="8">
    <source>
        <dbReference type="ARBA" id="ARBA00022927"/>
    </source>
</evidence>
<dbReference type="CDD" id="cd09556">
    <property type="entry name" value="SAM_VTS1_fungal"/>
    <property type="match status" value="1"/>
</dbReference>
<feature type="domain" description="SAM" evidence="14">
    <location>
        <begin position="560"/>
        <end position="618"/>
    </location>
</feature>
<dbReference type="FunFam" id="1.10.150.50:FF:000033">
    <property type="entry name" value="Protein vts1, variant"/>
    <property type="match status" value="1"/>
</dbReference>
<dbReference type="GO" id="GO:0003729">
    <property type="term" value="F:mRNA binding"/>
    <property type="evidence" value="ECO:0007669"/>
    <property type="project" value="InterPro"/>
</dbReference>
<dbReference type="SMART" id="SM00454">
    <property type="entry name" value="SAM"/>
    <property type="match status" value="1"/>
</dbReference>
<keyword evidence="7" id="KW-0694">RNA-binding</keyword>
<dbReference type="GO" id="GO:0000166">
    <property type="term" value="F:nucleotide binding"/>
    <property type="evidence" value="ECO:0007669"/>
    <property type="project" value="UniProtKB-KW"/>
</dbReference>
<evidence type="ECO:0000256" key="1">
    <source>
        <dbReference type="ARBA" id="ARBA00004201"/>
    </source>
</evidence>
<feature type="compositionally biased region" description="Polar residues" evidence="13">
    <location>
        <begin position="203"/>
        <end position="214"/>
    </location>
</feature>
<dbReference type="GO" id="GO:0015031">
    <property type="term" value="P:protein transport"/>
    <property type="evidence" value="ECO:0007669"/>
    <property type="project" value="UniProtKB-KW"/>
</dbReference>
<comment type="caution">
    <text evidence="15">The sequence shown here is derived from an EMBL/GenBank/DDBJ whole genome shotgun (WGS) entry which is preliminary data.</text>
</comment>
<evidence type="ECO:0000256" key="10">
    <source>
        <dbReference type="ARBA" id="ARBA00024136"/>
    </source>
</evidence>
<evidence type="ECO:0000256" key="11">
    <source>
        <dbReference type="ARBA" id="ARBA00054767"/>
    </source>
</evidence>
<feature type="compositionally biased region" description="Polar residues" evidence="13">
    <location>
        <begin position="232"/>
        <end position="246"/>
    </location>
</feature>
<feature type="region of interest" description="Disordered" evidence="13">
    <location>
        <begin position="186"/>
        <end position="214"/>
    </location>
</feature>
<dbReference type="PROSITE" id="PS50105">
    <property type="entry name" value="SAM_DOMAIN"/>
    <property type="match status" value="1"/>
</dbReference>
<evidence type="ECO:0000256" key="2">
    <source>
        <dbReference type="ARBA" id="ARBA00004514"/>
    </source>
</evidence>
<proteinExistence type="inferred from homology"/>
<dbReference type="OrthoDB" id="2155283at2759"/>
<comment type="similarity">
    <text evidence="3">Belongs to the VTS1 family.</text>
</comment>
<protein>
    <recommendedName>
        <fullName evidence="10">RNA-binding protein VTS1</fullName>
    </recommendedName>
    <alternativeName>
        <fullName evidence="12">RNA-binding protein vts1</fullName>
    </alternativeName>
</protein>
<feature type="region of interest" description="Disordered" evidence="13">
    <location>
        <begin position="1"/>
        <end position="34"/>
    </location>
</feature>
<feature type="region of interest" description="Disordered" evidence="13">
    <location>
        <begin position="530"/>
        <end position="560"/>
    </location>
</feature>
<dbReference type="Pfam" id="PF07647">
    <property type="entry name" value="SAM_2"/>
    <property type="match status" value="1"/>
</dbReference>
<evidence type="ECO:0000256" key="13">
    <source>
        <dbReference type="SAM" id="MobiDB-lite"/>
    </source>
</evidence>
<dbReference type="PANTHER" id="PTHR12515">
    <property type="entry name" value="STERILE ALPHA MOTIF DOMAIN CONTAINING PROTEIN 4-RELATED"/>
    <property type="match status" value="1"/>
</dbReference>
<name>A0A5M8Q460_9LECA</name>
<dbReference type="InterPro" id="IPR013761">
    <property type="entry name" value="SAM/pointed_sf"/>
</dbReference>
<evidence type="ECO:0000256" key="3">
    <source>
        <dbReference type="ARBA" id="ARBA00007325"/>
    </source>
</evidence>
<keyword evidence="5" id="KW-0963">Cytoplasm</keyword>
<dbReference type="InterPro" id="IPR057327">
    <property type="entry name" value="Vts1_dom"/>
</dbReference>
<feature type="compositionally biased region" description="Polar residues" evidence="13">
    <location>
        <begin position="292"/>
        <end position="301"/>
    </location>
</feature>
<evidence type="ECO:0000256" key="9">
    <source>
        <dbReference type="ARBA" id="ARBA00024046"/>
    </source>
</evidence>
<evidence type="ECO:0000256" key="7">
    <source>
        <dbReference type="ARBA" id="ARBA00022884"/>
    </source>
</evidence>
<dbReference type="GO" id="GO:0000932">
    <property type="term" value="C:P-body"/>
    <property type="evidence" value="ECO:0007669"/>
    <property type="project" value="UniProtKB-SubCell"/>
</dbReference>
<reference evidence="15 16" key="1">
    <citation type="submission" date="2019-09" db="EMBL/GenBank/DDBJ databases">
        <title>The hologenome of the rock-dwelling lichen Lasallia pustulata.</title>
        <authorList>
            <person name="Greshake Tzovaras B."/>
            <person name="Segers F."/>
            <person name="Bicker A."/>
            <person name="Dal Grande F."/>
            <person name="Otte J."/>
            <person name="Hankeln T."/>
            <person name="Schmitt I."/>
            <person name="Ebersberger I."/>
        </authorList>
    </citation>
    <scope>NUCLEOTIDE SEQUENCE [LARGE SCALE GENOMIC DNA]</scope>
    <source>
        <strain evidence="15">A1-1</strain>
    </source>
</reference>
<dbReference type="Proteomes" id="UP000324767">
    <property type="component" value="Unassembled WGS sequence"/>
</dbReference>
<evidence type="ECO:0000313" key="15">
    <source>
        <dbReference type="EMBL" id="KAA6415995.1"/>
    </source>
</evidence>
<evidence type="ECO:0000256" key="6">
    <source>
        <dbReference type="ARBA" id="ARBA00022741"/>
    </source>
</evidence>
<evidence type="ECO:0000256" key="5">
    <source>
        <dbReference type="ARBA" id="ARBA00022490"/>
    </source>
</evidence>
<feature type="region of interest" description="Disordered" evidence="13">
    <location>
        <begin position="261"/>
        <end position="336"/>
    </location>
</feature>
<keyword evidence="4" id="KW-0813">Transport</keyword>
<evidence type="ECO:0000259" key="14">
    <source>
        <dbReference type="PROSITE" id="PS50105"/>
    </source>
</evidence>
<feature type="region of interest" description="Disordered" evidence="13">
    <location>
        <begin position="229"/>
        <end position="249"/>
    </location>
</feature>
<feature type="compositionally biased region" description="Polar residues" evidence="13">
    <location>
        <begin position="317"/>
        <end position="336"/>
    </location>
</feature>
<comment type="subunit">
    <text evidence="9">Monomer. Binds to RNA.</text>
</comment>
<dbReference type="PANTHER" id="PTHR12515:SF5">
    <property type="entry name" value="PROTEIN SMAUG"/>
    <property type="match status" value="1"/>
</dbReference>
<keyword evidence="6" id="KW-0547">Nucleotide-binding</keyword>
<dbReference type="GO" id="GO:0005829">
    <property type="term" value="C:cytosol"/>
    <property type="evidence" value="ECO:0007669"/>
    <property type="project" value="UniProtKB-SubCell"/>
</dbReference>
<dbReference type="GO" id="GO:0000289">
    <property type="term" value="P:nuclear-transcribed mRNA poly(A) tail shortening"/>
    <property type="evidence" value="ECO:0007669"/>
    <property type="project" value="TreeGrafter"/>
</dbReference>
<feature type="compositionally biased region" description="Polar residues" evidence="13">
    <location>
        <begin position="1"/>
        <end position="16"/>
    </location>
</feature>